<evidence type="ECO:0000256" key="5">
    <source>
        <dbReference type="ARBA" id="ARBA00047720"/>
    </source>
</evidence>
<dbReference type="SUPFAM" id="SSF51556">
    <property type="entry name" value="Metallo-dependent hydrolases"/>
    <property type="match status" value="1"/>
</dbReference>
<reference evidence="9 10" key="1">
    <citation type="submission" date="2010-12" db="EMBL/GenBank/DDBJ databases">
        <authorList>
            <person name="Muzny D."/>
            <person name="Qin X."/>
            <person name="Deng J."/>
            <person name="Jiang H."/>
            <person name="Liu Y."/>
            <person name="Qu J."/>
            <person name="Song X.-Z."/>
            <person name="Zhang L."/>
            <person name="Thornton R."/>
            <person name="Coyle M."/>
            <person name="Francisco L."/>
            <person name="Jackson L."/>
            <person name="Javaid M."/>
            <person name="Korchina V."/>
            <person name="Kovar C."/>
            <person name="Mata R."/>
            <person name="Mathew T."/>
            <person name="Ngo R."/>
            <person name="Nguyen L."/>
            <person name="Nguyen N."/>
            <person name="Okwuonu G."/>
            <person name="Ongeri F."/>
            <person name="Pham C."/>
            <person name="Simmons D."/>
            <person name="Wilczek-Boney K."/>
            <person name="Hale W."/>
            <person name="Jakkamsetti A."/>
            <person name="Pham P."/>
            <person name="Ruth R."/>
            <person name="San Lucas F."/>
            <person name="Warren J."/>
            <person name="Zhang J."/>
            <person name="Zhao Z."/>
            <person name="Zhou C."/>
            <person name="Zhu D."/>
            <person name="Lee S."/>
            <person name="Bess C."/>
            <person name="Blankenburg K."/>
            <person name="Forbes L."/>
            <person name="Fu Q."/>
            <person name="Gubbala S."/>
            <person name="Hirani K."/>
            <person name="Jayaseelan J.C."/>
            <person name="Lara F."/>
            <person name="Munidasa M."/>
            <person name="Palculict T."/>
            <person name="Patil S."/>
            <person name="Pu L.-L."/>
            <person name="Saada N."/>
            <person name="Tang L."/>
            <person name="Weissenberger G."/>
            <person name="Zhu Y."/>
            <person name="Hemphill L."/>
            <person name="Shang Y."/>
            <person name="Youmans B."/>
            <person name="Ayvaz T."/>
            <person name="Ross M."/>
            <person name="Santibanez J."/>
            <person name="Aqrawi P."/>
            <person name="Gross S."/>
            <person name="Joshi V."/>
            <person name="Fowler G."/>
            <person name="Nazareth L."/>
            <person name="Reid J."/>
            <person name="Worley K."/>
            <person name="Petrosino J."/>
            <person name="Highlander S."/>
            <person name="Gibbs R."/>
        </authorList>
    </citation>
    <scope>NUCLEOTIDE SEQUENCE [LARGE SCALE GENOMIC DNA]</scope>
    <source>
        <strain evidence="9 10">DSM 3986</strain>
    </source>
</reference>
<evidence type="ECO:0000259" key="8">
    <source>
        <dbReference type="Pfam" id="PF13382"/>
    </source>
</evidence>
<comment type="similarity">
    <text evidence="1 6">Belongs to the metallo-dependent hydrolases superfamily. Adenine deaminase family.</text>
</comment>
<name>E6LQZ0_9FIRM</name>
<dbReference type="HAMAP" id="MF_01518">
    <property type="entry name" value="Adenine_deamin"/>
    <property type="match status" value="1"/>
</dbReference>
<feature type="domain" description="Adenine deaminase C-terminal" evidence="8">
    <location>
        <begin position="402"/>
        <end position="566"/>
    </location>
</feature>
<evidence type="ECO:0000256" key="4">
    <source>
        <dbReference type="ARBA" id="ARBA00023211"/>
    </source>
</evidence>
<dbReference type="Proteomes" id="UP000003434">
    <property type="component" value="Unassembled WGS sequence"/>
</dbReference>
<feature type="domain" description="Amidohydrolase-related" evidence="7">
    <location>
        <begin position="67"/>
        <end position="350"/>
    </location>
</feature>
<sequence length="577" mass="63526">MIEKDDLKELIDVAAKRKKADLVLKNGNIIDVCGGKIFKADLAIVNGLIAGFGEYSGKKEIDVGGKYISPGLMDSHIHIESSYTTPEEFGKMVVPHGTTTVIADPHEIVNVCGLKGFLYMQKAAKNTALDIKYMMPSCVPATGLEDSGCVISADDMKDDILSDEVLGLGEFMDFNAVIQKDDIALDKILLARNHKKIIDGHSPNLFGKDLNAYVCTGINTDHECSTLKEMEDRISRGIYVQLRQGSACHNLKALIPGINEFNFRRCLLCSDDRQPKTIFEEGHLEYHLKTLVRAGISPVKAVAMATVNVSDCYGLKDRGMIAPGKRADLVIFDDLYEFSVSFVFISGEEVARDGNYLRETKRYDISEVSDTVHLDNFKKEMLQMRLKSDNIFAIEMIAGGVLSKKTKIKVKRDNELFVFDKDIDACKCAVIERHHNTGKVGLGIIKGYGIKSGAIAASVAHDSHNIICIGVNDDDMYTAIEKVRENGGGFALARDGKILESLSLPVAGLMSDLSGEEVSKRLLSLHKKAVNELGVNESLEPVMSLTFMSLTVIPEIKLTARGVFDIFENRFIDIEAE</sequence>
<dbReference type="Gene3D" id="3.20.20.140">
    <property type="entry name" value="Metal-dependent hydrolases"/>
    <property type="match status" value="1"/>
</dbReference>
<dbReference type="InterPro" id="IPR006680">
    <property type="entry name" value="Amidohydro-rel"/>
</dbReference>
<dbReference type="Pfam" id="PF13382">
    <property type="entry name" value="Adenine_deam_C"/>
    <property type="match status" value="1"/>
</dbReference>
<evidence type="ECO:0000256" key="6">
    <source>
        <dbReference type="HAMAP-Rule" id="MF_01518"/>
    </source>
</evidence>
<protein>
    <recommendedName>
        <fullName evidence="2 6">Adenine deaminase</fullName>
        <shortName evidence="6">Adenase</shortName>
        <shortName evidence="6">Adenine aminase</shortName>
        <ecNumber evidence="2 6">3.5.4.2</ecNumber>
    </recommendedName>
</protein>
<keyword evidence="3 6" id="KW-0378">Hydrolase</keyword>
<dbReference type="PANTHER" id="PTHR11113">
    <property type="entry name" value="N-ACETYLGLUCOSAMINE-6-PHOSPHATE DEACETYLASE"/>
    <property type="match status" value="1"/>
</dbReference>
<dbReference type="EMBL" id="AEPW01000091">
    <property type="protein sequence ID" value="EFU75759.1"/>
    <property type="molecule type" value="Genomic_DNA"/>
</dbReference>
<dbReference type="PANTHER" id="PTHR11113:SF2">
    <property type="entry name" value="ADENINE DEAMINASE"/>
    <property type="match status" value="1"/>
</dbReference>
<evidence type="ECO:0000256" key="1">
    <source>
        <dbReference type="ARBA" id="ARBA00006773"/>
    </source>
</evidence>
<dbReference type="RefSeq" id="WP_008752136.1">
    <property type="nucleotide sequence ID" value="NZ_GL622296.1"/>
</dbReference>
<organism evidence="9 10">
    <name type="scientific">Lachnoanaerobaculum saburreum DSM 3986</name>
    <dbReference type="NCBI Taxonomy" id="887325"/>
    <lineage>
        <taxon>Bacteria</taxon>
        <taxon>Bacillati</taxon>
        <taxon>Bacillota</taxon>
        <taxon>Clostridia</taxon>
        <taxon>Lachnospirales</taxon>
        <taxon>Lachnospiraceae</taxon>
        <taxon>Lachnoanaerobaculum</taxon>
    </lineage>
</organism>
<comment type="cofactor">
    <cofactor evidence="6">
        <name>Mn(2+)</name>
        <dbReference type="ChEBI" id="CHEBI:29035"/>
    </cofactor>
</comment>
<evidence type="ECO:0000256" key="2">
    <source>
        <dbReference type="ARBA" id="ARBA00012782"/>
    </source>
</evidence>
<dbReference type="InterPro" id="IPR011059">
    <property type="entry name" value="Metal-dep_hydrolase_composite"/>
</dbReference>
<dbReference type="CDD" id="cd01295">
    <property type="entry name" value="AdeC"/>
    <property type="match status" value="1"/>
</dbReference>
<evidence type="ECO:0000313" key="9">
    <source>
        <dbReference type="EMBL" id="EFU75759.1"/>
    </source>
</evidence>
<dbReference type="NCBIfam" id="TIGR01178">
    <property type="entry name" value="ade"/>
    <property type="match status" value="1"/>
</dbReference>
<evidence type="ECO:0000259" key="7">
    <source>
        <dbReference type="Pfam" id="PF01979"/>
    </source>
</evidence>
<accession>E6LQZ0</accession>
<dbReference type="Pfam" id="PF01979">
    <property type="entry name" value="Amidohydro_1"/>
    <property type="match status" value="1"/>
</dbReference>
<proteinExistence type="inferred from homology"/>
<evidence type="ECO:0000256" key="3">
    <source>
        <dbReference type="ARBA" id="ARBA00022801"/>
    </source>
</evidence>
<gene>
    <name evidence="6 9" type="primary">ade</name>
    <name evidence="9" type="ORF">HMPREF0381_2375</name>
</gene>
<dbReference type="GO" id="GO:0000034">
    <property type="term" value="F:adenine deaminase activity"/>
    <property type="evidence" value="ECO:0007669"/>
    <property type="project" value="UniProtKB-UniRule"/>
</dbReference>
<dbReference type="InterPro" id="IPR032466">
    <property type="entry name" value="Metal_Hydrolase"/>
</dbReference>
<dbReference type="eggNOG" id="COG1001">
    <property type="taxonomic scope" value="Bacteria"/>
</dbReference>
<dbReference type="GO" id="GO:0006146">
    <property type="term" value="P:adenine catabolic process"/>
    <property type="evidence" value="ECO:0007669"/>
    <property type="project" value="InterPro"/>
</dbReference>
<dbReference type="SUPFAM" id="SSF51338">
    <property type="entry name" value="Composite domain of metallo-dependent hydrolases"/>
    <property type="match status" value="1"/>
</dbReference>
<dbReference type="InterPro" id="IPR006679">
    <property type="entry name" value="Adenine_deam"/>
</dbReference>
<comment type="catalytic activity">
    <reaction evidence="5 6">
        <text>adenine + H2O + H(+) = hypoxanthine + NH4(+)</text>
        <dbReference type="Rhea" id="RHEA:23688"/>
        <dbReference type="ChEBI" id="CHEBI:15377"/>
        <dbReference type="ChEBI" id="CHEBI:15378"/>
        <dbReference type="ChEBI" id="CHEBI:16708"/>
        <dbReference type="ChEBI" id="CHEBI:17368"/>
        <dbReference type="ChEBI" id="CHEBI:28938"/>
        <dbReference type="EC" id="3.5.4.2"/>
    </reaction>
</comment>
<dbReference type="AlphaFoldDB" id="E6LQZ0"/>
<dbReference type="InterPro" id="IPR026912">
    <property type="entry name" value="Adenine_deam_C"/>
</dbReference>
<dbReference type="EC" id="3.5.4.2" evidence="2 6"/>
<comment type="caution">
    <text evidence="9">The sequence shown here is derived from an EMBL/GenBank/DDBJ whole genome shotgun (WGS) entry which is preliminary data.</text>
</comment>
<evidence type="ECO:0000313" key="10">
    <source>
        <dbReference type="Proteomes" id="UP000003434"/>
    </source>
</evidence>
<dbReference type="Gene3D" id="2.30.40.10">
    <property type="entry name" value="Urease, subunit C, domain 1"/>
    <property type="match status" value="1"/>
</dbReference>
<keyword evidence="4 6" id="KW-0464">Manganese</keyword>
<dbReference type="HOGENOM" id="CLU_027935_0_0_9"/>